<proteinExistence type="predicted"/>
<keyword evidence="1" id="KW-0812">Transmembrane</keyword>
<comment type="caution">
    <text evidence="2">The sequence shown here is derived from an EMBL/GenBank/DDBJ whole genome shotgun (WGS) entry which is preliminary data.</text>
</comment>
<feature type="transmembrane region" description="Helical" evidence="1">
    <location>
        <begin position="14"/>
        <end position="33"/>
    </location>
</feature>
<keyword evidence="1" id="KW-0472">Membrane</keyword>
<reference evidence="2" key="1">
    <citation type="submission" date="2021-01" db="EMBL/GenBank/DDBJ databases">
        <title>Whole genome shotgun sequence of Virgisporangium ochraceum NBRC 16418.</title>
        <authorList>
            <person name="Komaki H."/>
            <person name="Tamura T."/>
        </authorList>
    </citation>
    <scope>NUCLEOTIDE SEQUENCE</scope>
    <source>
        <strain evidence="2">NBRC 16418</strain>
    </source>
</reference>
<gene>
    <name evidence="2" type="ORF">Voc01_058400</name>
</gene>
<keyword evidence="1" id="KW-1133">Transmembrane helix</keyword>
<dbReference type="Proteomes" id="UP000635606">
    <property type="component" value="Unassembled WGS sequence"/>
</dbReference>
<dbReference type="Pfam" id="PF19684">
    <property type="entry name" value="DUF6186"/>
    <property type="match status" value="1"/>
</dbReference>
<accession>A0A8J3ZXC8</accession>
<dbReference type="AlphaFoldDB" id="A0A8J3ZXC8"/>
<evidence type="ECO:0000313" key="2">
    <source>
        <dbReference type="EMBL" id="GIJ70923.1"/>
    </source>
</evidence>
<evidence type="ECO:0000256" key="1">
    <source>
        <dbReference type="SAM" id="Phobius"/>
    </source>
</evidence>
<keyword evidence="3" id="KW-1185">Reference proteome</keyword>
<dbReference type="InterPro" id="IPR046177">
    <property type="entry name" value="DUF6186"/>
</dbReference>
<protein>
    <submittedName>
        <fullName evidence="2">Uncharacterized protein</fullName>
    </submittedName>
</protein>
<feature type="transmembrane region" description="Helical" evidence="1">
    <location>
        <begin position="54"/>
        <end position="72"/>
    </location>
</feature>
<evidence type="ECO:0000313" key="3">
    <source>
        <dbReference type="Proteomes" id="UP000635606"/>
    </source>
</evidence>
<organism evidence="2 3">
    <name type="scientific">Virgisporangium ochraceum</name>
    <dbReference type="NCBI Taxonomy" id="65505"/>
    <lineage>
        <taxon>Bacteria</taxon>
        <taxon>Bacillati</taxon>
        <taxon>Actinomycetota</taxon>
        <taxon>Actinomycetes</taxon>
        <taxon>Micromonosporales</taxon>
        <taxon>Micromonosporaceae</taxon>
        <taxon>Virgisporangium</taxon>
    </lineage>
</organism>
<sequence length="74" mass="7947">MRDAAGRGVTPRDVIALAFVGLVAAALVVEWWARRSGSAVSPLGRTVTAALATRTGRVLVFGAWLWTGWHFLAR</sequence>
<name>A0A8J3ZXC8_9ACTN</name>
<dbReference type="EMBL" id="BOPH01000083">
    <property type="protein sequence ID" value="GIJ70923.1"/>
    <property type="molecule type" value="Genomic_DNA"/>
</dbReference>